<reference evidence="1 2" key="1">
    <citation type="submission" date="2018-03" db="EMBL/GenBank/DDBJ databases">
        <title>Ahniella affigens gen. nov., sp. nov., a gammaproteobacterium isolated from sandy soil near a stream.</title>
        <authorList>
            <person name="Ko Y."/>
            <person name="Kim J.-H."/>
        </authorList>
    </citation>
    <scope>NUCLEOTIDE SEQUENCE [LARGE SCALE GENOMIC DNA]</scope>
    <source>
        <strain evidence="1 2">D13</strain>
    </source>
</reference>
<name>A0A2P1PLL2_9GAMM</name>
<gene>
    <name evidence="1" type="ORF">C7S18_00330</name>
</gene>
<dbReference type="KEGG" id="xba:C7S18_00330"/>
<dbReference type="AlphaFoldDB" id="A0A2P1PLL2"/>
<reference evidence="1 2" key="2">
    <citation type="submission" date="2018-03" db="EMBL/GenBank/DDBJ databases">
        <authorList>
            <person name="Keele B.F."/>
        </authorList>
    </citation>
    <scope>NUCLEOTIDE SEQUENCE [LARGE SCALE GENOMIC DNA]</scope>
    <source>
        <strain evidence="1 2">D13</strain>
    </source>
</reference>
<organism evidence="1 2">
    <name type="scientific">Ahniella affigens</name>
    <dbReference type="NCBI Taxonomy" id="2021234"/>
    <lineage>
        <taxon>Bacteria</taxon>
        <taxon>Pseudomonadati</taxon>
        <taxon>Pseudomonadota</taxon>
        <taxon>Gammaproteobacteria</taxon>
        <taxon>Lysobacterales</taxon>
        <taxon>Rhodanobacteraceae</taxon>
        <taxon>Ahniella</taxon>
    </lineage>
</organism>
<dbReference type="Proteomes" id="UP000241074">
    <property type="component" value="Chromosome"/>
</dbReference>
<keyword evidence="2" id="KW-1185">Reference proteome</keyword>
<dbReference type="EMBL" id="CP027860">
    <property type="protein sequence ID" value="AVP95733.1"/>
    <property type="molecule type" value="Genomic_DNA"/>
</dbReference>
<evidence type="ECO:0000313" key="2">
    <source>
        <dbReference type="Proteomes" id="UP000241074"/>
    </source>
</evidence>
<proteinExistence type="predicted"/>
<protein>
    <submittedName>
        <fullName evidence="1">Uncharacterized protein</fullName>
    </submittedName>
</protein>
<accession>A0A2P1PLL2</accession>
<dbReference type="RefSeq" id="WP_106889662.1">
    <property type="nucleotide sequence ID" value="NZ_CP027860.1"/>
</dbReference>
<evidence type="ECO:0000313" key="1">
    <source>
        <dbReference type="EMBL" id="AVP95733.1"/>
    </source>
</evidence>
<sequence>MKFEPSLAWKVLDPTPGGVARMRERLVRVNREPPMIWREALLSFSLTLAVCWSVAMPLLARWHETKSVEEAIGAAIQRPDSGPKITAGAALEQPTSLTDTRVFLVATTSDLQDTP</sequence>